<evidence type="ECO:0000259" key="2">
    <source>
        <dbReference type="PROSITE" id="PS50041"/>
    </source>
</evidence>
<sequence length="1121" mass="119438">MASVKKRTALPWKQKLSALMSAVIVAGSLAAAIPAPAAFAAGEGTGIKTSDGVTAFGASPVAIDPGLTIDLDSTIPLNGATVVIDTYQNGDTLTPPSTLPSGVSVARNEDGILIFSGDGSAEDYQTLLRSVAFSTNTADVAREVKFGLGSALPFKVNGEDHYYEFVDKGEENSITWSAARTEAESNDKKYFGRQGYLATITSSEENKFIAEKAQGLGWIGAADIVRLNDPNADVSSAGDWRWVTGPEGLEDNDKGLKFWQGYNIPPETGSVDDQYSNWNVGNSGYEPNNSGGEYVAHIFGLDPRNPDQLGKWNDFNPSNPDVTGYVIEYGGMPDDVNSIQITATKNIVALEPLKLVKVTVSNEEPNKATLTFNHPIDVNLTAEDFNGMKINGQTVTAVEIDGENVKVTLSEPLPPGNNYIAVEYDPSGGKIADKEHPENVLGKITADNQPVVDNGIVPLQLVTAKVEPNNKMRLVFNQDVDPDSIDLTGLTVAGKPVTGPFEFDGNEVVVNLPTGYKSGDKLAYEDAEPSNVHQAGNENNKLGDIAETDLPYPLNNPDGKLTNDGFGLVNGAQDIALEPAFDPNVPSGYVGNVPNEVASIGLSPEALNKDGTIVKVNLNGEEVAVGDWSKLPLQVGVNTIKVGIYDKNNPNVLLGEYTVTINRGYPPVVSAPSTPNVEKITVNVEASGHGVVAQTEIERTTNTDGTKSDKVTFETSKALEAVQKTLAAKAPAVRIVIPDAKDEVKDVRVDLPDAATKAVKDAGLDLEIYTDNGMITIPNASLGNLDPNLYFRLVPIKKEDERKQVEDRARTEQLVKDMMKGGNAYVVDRPMTIETNMSSRAVKITLPLSASHVPTDAKAKEAYLASLAVFVEHSDGTKELLKPTIGDYADGKLGLTISIGKFSTFTILNVDDGTNGNSGNGAEGSHQAYIVGLPDGTFGPNVAFTRAQVAAILSRVADLQTTGTAPSFPDVKAKHWASAAISKVAASGLMVGMPDGTFKPDQKISRAELAAIIARWKKLEGGTSTFADVKGHWAAGVIGEVQQAGYMEGMPNGSFQPNKVLTRAEGVTVFNRALGRGPLYGETKSTWSDVPMSHWAFYQIEEASQVHSYTSRPEGGETIVQ</sequence>
<protein>
    <submittedName>
        <fullName evidence="4">S-layer homology domain-containing protein</fullName>
    </submittedName>
</protein>
<dbReference type="CDD" id="cd03603">
    <property type="entry name" value="CLECT_VCBS"/>
    <property type="match status" value="1"/>
</dbReference>
<organism evidence="4 5">
    <name type="scientific">Cohnella zeiphila</name>
    <dbReference type="NCBI Taxonomy" id="2761120"/>
    <lineage>
        <taxon>Bacteria</taxon>
        <taxon>Bacillati</taxon>
        <taxon>Bacillota</taxon>
        <taxon>Bacilli</taxon>
        <taxon>Bacillales</taxon>
        <taxon>Paenibacillaceae</taxon>
        <taxon>Cohnella</taxon>
    </lineage>
</organism>
<feature type="signal peptide" evidence="1">
    <location>
        <begin position="1"/>
        <end position="40"/>
    </location>
</feature>
<dbReference type="InterPro" id="IPR034007">
    <property type="entry name" value="CTLD_bac"/>
</dbReference>
<dbReference type="InterPro" id="IPR051465">
    <property type="entry name" value="Cell_Envelope_Struct_Comp"/>
</dbReference>
<comment type="caution">
    <text evidence="4">The sequence shown here is derived from an EMBL/GenBank/DDBJ whole genome shotgun (WGS) entry which is preliminary data.</text>
</comment>
<feature type="domain" description="SLH" evidence="3">
    <location>
        <begin position="964"/>
        <end position="1027"/>
    </location>
</feature>
<dbReference type="PROSITE" id="PS50041">
    <property type="entry name" value="C_TYPE_LECTIN_2"/>
    <property type="match status" value="1"/>
</dbReference>
<dbReference type="SMART" id="SM00034">
    <property type="entry name" value="CLECT"/>
    <property type="match status" value="1"/>
</dbReference>
<evidence type="ECO:0000259" key="3">
    <source>
        <dbReference type="PROSITE" id="PS51272"/>
    </source>
</evidence>
<evidence type="ECO:0000313" key="5">
    <source>
        <dbReference type="Proteomes" id="UP000564644"/>
    </source>
</evidence>
<feature type="domain" description="SLH" evidence="3">
    <location>
        <begin position="1028"/>
        <end position="1084"/>
    </location>
</feature>
<dbReference type="PANTHER" id="PTHR43308:SF5">
    <property type="entry name" value="S-LAYER PROTEIN _ PEPTIDOGLYCAN ENDO-BETA-N-ACETYLGLUCOSAMINIDASE"/>
    <property type="match status" value="1"/>
</dbReference>
<evidence type="ECO:0000313" key="4">
    <source>
        <dbReference type="EMBL" id="MBB6733192.1"/>
    </source>
</evidence>
<dbReference type="Proteomes" id="UP000564644">
    <property type="component" value="Unassembled WGS sequence"/>
</dbReference>
<dbReference type="Gene3D" id="3.10.100.10">
    <property type="entry name" value="Mannose-Binding Protein A, subunit A"/>
    <property type="match status" value="1"/>
</dbReference>
<evidence type="ECO:0000256" key="1">
    <source>
        <dbReference type="SAM" id="SignalP"/>
    </source>
</evidence>
<dbReference type="Pfam" id="PF00395">
    <property type="entry name" value="SLH"/>
    <property type="match status" value="3"/>
</dbReference>
<dbReference type="InterPro" id="IPR016187">
    <property type="entry name" value="CTDL_fold"/>
</dbReference>
<proteinExistence type="predicted"/>
<dbReference type="PANTHER" id="PTHR43308">
    <property type="entry name" value="OUTER MEMBRANE PROTEIN ALPHA-RELATED"/>
    <property type="match status" value="1"/>
</dbReference>
<dbReference type="RefSeq" id="WP_185130840.1">
    <property type="nucleotide sequence ID" value="NZ_JACJVO010000024.1"/>
</dbReference>
<keyword evidence="1" id="KW-0732">Signal</keyword>
<dbReference type="InterPro" id="IPR016186">
    <property type="entry name" value="C-type_lectin-like/link_sf"/>
</dbReference>
<dbReference type="AlphaFoldDB" id="A0A7X0VX88"/>
<accession>A0A7X0VX88</accession>
<gene>
    <name evidence="4" type="ORF">H7C18_19925</name>
</gene>
<feature type="domain" description="C-type lectin" evidence="2">
    <location>
        <begin position="158"/>
        <end position="314"/>
    </location>
</feature>
<name>A0A7X0VX88_9BACL</name>
<keyword evidence="5" id="KW-1185">Reference proteome</keyword>
<reference evidence="4 5" key="1">
    <citation type="submission" date="2020-08" db="EMBL/GenBank/DDBJ databases">
        <title>Cohnella phylogeny.</title>
        <authorList>
            <person name="Dunlap C."/>
        </authorList>
    </citation>
    <scope>NUCLEOTIDE SEQUENCE [LARGE SCALE GENOMIC DNA]</scope>
    <source>
        <strain evidence="4 5">CBP 2801</strain>
    </source>
</reference>
<feature type="chain" id="PRO_5031223864" evidence="1">
    <location>
        <begin position="41"/>
        <end position="1121"/>
    </location>
</feature>
<dbReference type="PROSITE" id="PS51272">
    <property type="entry name" value="SLH"/>
    <property type="match status" value="2"/>
</dbReference>
<dbReference type="EMBL" id="JACJVO010000024">
    <property type="protein sequence ID" value="MBB6733192.1"/>
    <property type="molecule type" value="Genomic_DNA"/>
</dbReference>
<dbReference type="InterPro" id="IPR001119">
    <property type="entry name" value="SLH_dom"/>
</dbReference>
<dbReference type="SUPFAM" id="SSF56436">
    <property type="entry name" value="C-type lectin-like"/>
    <property type="match status" value="1"/>
</dbReference>
<dbReference type="InterPro" id="IPR001304">
    <property type="entry name" value="C-type_lectin-like"/>
</dbReference>